<sequence length="85" mass="9969">MANPYDDFKKSFSNFRPILDVINAHTSSSCTLILDETSHNIRHVVNLQDGVAHLDDQLYDIRQRSLAQRDYYLRHIEELEKHVNS</sequence>
<gene>
    <name evidence="1" type="ORF">PanWU01x14_217560</name>
</gene>
<protein>
    <submittedName>
        <fullName evidence="1">Uncharacterized protein</fullName>
    </submittedName>
</protein>
<dbReference type="AlphaFoldDB" id="A0A2P5BR65"/>
<organism evidence="1 2">
    <name type="scientific">Parasponia andersonii</name>
    <name type="common">Sponia andersonii</name>
    <dbReference type="NCBI Taxonomy" id="3476"/>
    <lineage>
        <taxon>Eukaryota</taxon>
        <taxon>Viridiplantae</taxon>
        <taxon>Streptophyta</taxon>
        <taxon>Embryophyta</taxon>
        <taxon>Tracheophyta</taxon>
        <taxon>Spermatophyta</taxon>
        <taxon>Magnoliopsida</taxon>
        <taxon>eudicotyledons</taxon>
        <taxon>Gunneridae</taxon>
        <taxon>Pentapetalae</taxon>
        <taxon>rosids</taxon>
        <taxon>fabids</taxon>
        <taxon>Rosales</taxon>
        <taxon>Cannabaceae</taxon>
        <taxon>Parasponia</taxon>
    </lineage>
</organism>
<evidence type="ECO:0000313" key="2">
    <source>
        <dbReference type="Proteomes" id="UP000237105"/>
    </source>
</evidence>
<accession>A0A2P5BR65</accession>
<proteinExistence type="predicted"/>
<feature type="non-terminal residue" evidence="1">
    <location>
        <position position="85"/>
    </location>
</feature>
<dbReference type="EMBL" id="JXTB01000235">
    <property type="protein sequence ID" value="PON51287.1"/>
    <property type="molecule type" value="Genomic_DNA"/>
</dbReference>
<reference evidence="2" key="1">
    <citation type="submission" date="2016-06" db="EMBL/GenBank/DDBJ databases">
        <title>Parallel loss of symbiosis genes in relatives of nitrogen-fixing non-legume Parasponia.</title>
        <authorList>
            <person name="Van Velzen R."/>
            <person name="Holmer R."/>
            <person name="Bu F."/>
            <person name="Rutten L."/>
            <person name="Van Zeijl A."/>
            <person name="Liu W."/>
            <person name="Santuari L."/>
            <person name="Cao Q."/>
            <person name="Sharma T."/>
            <person name="Shen D."/>
            <person name="Roswanjaya Y."/>
            <person name="Wardhani T."/>
            <person name="Kalhor M.S."/>
            <person name="Jansen J."/>
            <person name="Van den Hoogen J."/>
            <person name="Gungor B."/>
            <person name="Hartog M."/>
            <person name="Hontelez J."/>
            <person name="Verver J."/>
            <person name="Yang W.-C."/>
            <person name="Schijlen E."/>
            <person name="Repin R."/>
            <person name="Schilthuizen M."/>
            <person name="Schranz E."/>
            <person name="Heidstra R."/>
            <person name="Miyata K."/>
            <person name="Fedorova E."/>
            <person name="Kohlen W."/>
            <person name="Bisseling T."/>
            <person name="Smit S."/>
            <person name="Geurts R."/>
        </authorList>
    </citation>
    <scope>NUCLEOTIDE SEQUENCE [LARGE SCALE GENOMIC DNA]</scope>
    <source>
        <strain evidence="2">cv. WU1-14</strain>
    </source>
</reference>
<name>A0A2P5BR65_PARAD</name>
<keyword evidence="2" id="KW-1185">Reference proteome</keyword>
<comment type="caution">
    <text evidence="1">The sequence shown here is derived from an EMBL/GenBank/DDBJ whole genome shotgun (WGS) entry which is preliminary data.</text>
</comment>
<evidence type="ECO:0000313" key="1">
    <source>
        <dbReference type="EMBL" id="PON51287.1"/>
    </source>
</evidence>
<dbReference type="Proteomes" id="UP000237105">
    <property type="component" value="Unassembled WGS sequence"/>
</dbReference>